<feature type="domain" description="Putative amidase" evidence="1">
    <location>
        <begin position="211"/>
        <end position="376"/>
    </location>
</feature>
<evidence type="ECO:0000313" key="2">
    <source>
        <dbReference type="EMBL" id="MEB3023683.1"/>
    </source>
</evidence>
<gene>
    <name evidence="2" type="ORF">K6T79_21920</name>
</gene>
<comment type="caution">
    <text evidence="2">The sequence shown here is derived from an EMBL/GenBank/DDBJ whole genome shotgun (WGS) entry which is preliminary data.</text>
</comment>
<proteinExistence type="predicted"/>
<dbReference type="Proteomes" id="UP001299596">
    <property type="component" value="Unassembled WGS sequence"/>
</dbReference>
<dbReference type="Pfam" id="PF12671">
    <property type="entry name" value="Amidase_6"/>
    <property type="match status" value="1"/>
</dbReference>
<evidence type="ECO:0000313" key="3">
    <source>
        <dbReference type="Proteomes" id="UP001299596"/>
    </source>
</evidence>
<reference evidence="2 3" key="1">
    <citation type="submission" date="2023-12" db="EMBL/GenBank/DDBJ databases">
        <title>Description of new species of Mycobacterium terrae complex isolated from sewage at the Sao Paulo Zoological Park Foundation in Brazil.</title>
        <authorList>
            <person name="Romagnoli C.L."/>
            <person name="Conceicao E.C."/>
            <person name="Machado E."/>
            <person name="Barreto L.B.P.F."/>
            <person name="Sharma A."/>
            <person name="Silva N.M."/>
            <person name="Marques L.E."/>
            <person name="Juliana M.A."/>
            <person name="Lourenco M.C.S."/>
            <person name="Digiampietri L.A."/>
            <person name="Suffys P.N."/>
            <person name="Viana-Niero C."/>
        </authorList>
    </citation>
    <scope>NUCLEOTIDE SEQUENCE [LARGE SCALE GENOMIC DNA]</scope>
    <source>
        <strain evidence="2 3">MYC098</strain>
    </source>
</reference>
<dbReference type="PANTHER" id="PTHR40032">
    <property type="entry name" value="EXPORTED PROTEIN-RELATED"/>
    <property type="match status" value="1"/>
</dbReference>
<dbReference type="EMBL" id="JAYJJR010000019">
    <property type="protein sequence ID" value="MEB3023683.1"/>
    <property type="molecule type" value="Genomic_DNA"/>
</dbReference>
<accession>A0ABU5XNC2</accession>
<keyword evidence="3" id="KW-1185">Reference proteome</keyword>
<dbReference type="InterPro" id="IPR024301">
    <property type="entry name" value="Amidase_6"/>
</dbReference>
<dbReference type="RefSeq" id="WP_225407339.1">
    <property type="nucleotide sequence ID" value="NZ_JAYJJR010000019.1"/>
</dbReference>
<dbReference type="PANTHER" id="PTHR40032:SF1">
    <property type="entry name" value="EXPORTED PROTEIN"/>
    <property type="match status" value="1"/>
</dbReference>
<name>A0ABU5XNC2_9MYCO</name>
<dbReference type="Gene3D" id="3.90.1720.10">
    <property type="entry name" value="endopeptidase domain like (from Nostoc punctiforme)"/>
    <property type="match status" value="1"/>
</dbReference>
<organism evidence="2 3">
    <name type="scientific">[Mycobacterium] crassicus</name>
    <dbReference type="NCBI Taxonomy" id="2872309"/>
    <lineage>
        <taxon>Bacteria</taxon>
        <taxon>Bacillati</taxon>
        <taxon>Actinomycetota</taxon>
        <taxon>Actinomycetes</taxon>
        <taxon>Mycobacteriales</taxon>
        <taxon>Mycobacteriaceae</taxon>
        <taxon>Mycolicibacter</taxon>
    </lineage>
</organism>
<protein>
    <submittedName>
        <fullName evidence="2">Amidase domain-containing protein</fullName>
    </submittedName>
</protein>
<sequence>MTFPTLTQIEDANWDYLNSNATAWTSVANTWESAFTEIRDASGSPGDTAWTGAGAEAFQHRAAADVVKVHGPADMLRNAAGIATRGAEAQVGNKGLVLSAVDAAEREDFRVGDDYSVTDTHTYYSSAAEQEAREQAAEGHASFIKSRAANLVNNEASIARQLTTATAGLRDFGFGDEAGDGGAGGNGQPHVVLMSNEKRPQLLPGPPLSDSRQAAVDYAEQWADGFNPDYDSLGGGDLDCTNFVSQVMRAGGFSDVGNGIDDWHRGDSDDWYYQNGGAVFPGNRASTTWTLAKENHNFVTQNSGRGEIVGVVPTPSREGLDPLAPSRAGLVPGDLIYYKDADGQINHASVYLGQATIDGVPTDVINQHSGGIKTHDDWMPDSAEYTRAPAQVEFVHLKYPGD</sequence>
<evidence type="ECO:0000259" key="1">
    <source>
        <dbReference type="Pfam" id="PF12671"/>
    </source>
</evidence>